<comment type="caution">
    <text evidence="3">The sequence shown here is derived from an EMBL/GenBank/DDBJ whole genome shotgun (WGS) entry which is preliminary data.</text>
</comment>
<accession>A0A6A5ACM9</accession>
<dbReference type="Proteomes" id="UP000469452">
    <property type="component" value="Unassembled WGS sequence"/>
</dbReference>
<dbReference type="AlphaFoldDB" id="A0A6A5ACM9"/>
<dbReference type="GO" id="GO:0006313">
    <property type="term" value="P:DNA transposition"/>
    <property type="evidence" value="ECO:0007669"/>
    <property type="project" value="InterPro"/>
</dbReference>
<evidence type="ECO:0000256" key="1">
    <source>
        <dbReference type="SAM" id="MobiDB-lite"/>
    </source>
</evidence>
<dbReference type="InterPro" id="IPR036388">
    <property type="entry name" value="WH-like_DNA-bd_sf"/>
</dbReference>
<feature type="compositionally biased region" description="Basic residues" evidence="1">
    <location>
        <begin position="121"/>
        <end position="132"/>
    </location>
</feature>
<feature type="domain" description="Transposase Tc1-like" evidence="2">
    <location>
        <begin position="73"/>
        <end position="133"/>
    </location>
</feature>
<dbReference type="PANTHER" id="PTHR46068">
    <property type="entry name" value="PROTEIN CBG27172"/>
    <property type="match status" value="1"/>
</dbReference>
<reference evidence="3 4" key="1">
    <citation type="submission" date="2019-06" db="EMBL/GenBank/DDBJ databases">
        <title>Genomics analysis of Aphanomyces spp. identifies a new class of oomycete effector associated with host adaptation.</title>
        <authorList>
            <person name="Gaulin E."/>
        </authorList>
    </citation>
    <scope>NUCLEOTIDE SEQUENCE [LARGE SCALE GENOMIC DNA]</scope>
    <source>
        <strain evidence="3 4">E</strain>
    </source>
</reference>
<dbReference type="SUPFAM" id="SSF46689">
    <property type="entry name" value="Homeodomain-like"/>
    <property type="match status" value="1"/>
</dbReference>
<name>A0A6A5ACM9_APHAT</name>
<dbReference type="Pfam" id="PF01498">
    <property type="entry name" value="HTH_Tnp_Tc3_2"/>
    <property type="match status" value="1"/>
</dbReference>
<evidence type="ECO:0000313" key="4">
    <source>
        <dbReference type="Proteomes" id="UP000469452"/>
    </source>
</evidence>
<feature type="region of interest" description="Disordered" evidence="1">
    <location>
        <begin position="116"/>
        <end position="139"/>
    </location>
</feature>
<dbReference type="GO" id="GO:0015074">
    <property type="term" value="P:DNA integration"/>
    <property type="evidence" value="ECO:0007669"/>
    <property type="project" value="InterPro"/>
</dbReference>
<evidence type="ECO:0000313" key="3">
    <source>
        <dbReference type="EMBL" id="KAF0731462.1"/>
    </source>
</evidence>
<proteinExistence type="predicted"/>
<dbReference type="GO" id="GO:0003677">
    <property type="term" value="F:DNA binding"/>
    <property type="evidence" value="ECO:0007669"/>
    <property type="project" value="InterPro"/>
</dbReference>
<dbReference type="EMBL" id="VJMI01015219">
    <property type="protein sequence ID" value="KAF0731462.1"/>
    <property type="molecule type" value="Genomic_DNA"/>
</dbReference>
<gene>
    <name evidence="3" type="ORF">AaE_009261</name>
</gene>
<dbReference type="InterPro" id="IPR002492">
    <property type="entry name" value="Transposase_Tc1-like"/>
</dbReference>
<sequence length="196" mass="22257">MQTDKPARKEHPPEIRALVVSKSNNCHSMGQIAQELMLPRATVQSIIKAYKKSGQVIQTTRSGRPRVTTEHEDRIIVRAVKADRRLSSESLRETFQVFYDKDISQQTIRRQIKSTGLNGRSARKKPFTSKKNKPNDWHTPKCTKAGRWTTGKKSFGLTKERLTWLGQVGVLLYGENPAKSSTKRACCRRLRVAGKP</sequence>
<protein>
    <recommendedName>
        <fullName evidence="2">Transposase Tc1-like domain-containing protein</fullName>
    </recommendedName>
</protein>
<dbReference type="PANTHER" id="PTHR46068:SF1">
    <property type="entry name" value="TRANSPOSASE IS30-LIKE HTH DOMAIN-CONTAINING PROTEIN"/>
    <property type="match status" value="1"/>
</dbReference>
<dbReference type="InterPro" id="IPR009057">
    <property type="entry name" value="Homeodomain-like_sf"/>
</dbReference>
<evidence type="ECO:0000259" key="2">
    <source>
        <dbReference type="Pfam" id="PF01498"/>
    </source>
</evidence>
<dbReference type="Gene3D" id="1.10.10.10">
    <property type="entry name" value="Winged helix-like DNA-binding domain superfamily/Winged helix DNA-binding domain"/>
    <property type="match status" value="1"/>
</dbReference>
<organism evidence="3 4">
    <name type="scientific">Aphanomyces astaci</name>
    <name type="common">Crayfish plague agent</name>
    <dbReference type="NCBI Taxonomy" id="112090"/>
    <lineage>
        <taxon>Eukaryota</taxon>
        <taxon>Sar</taxon>
        <taxon>Stramenopiles</taxon>
        <taxon>Oomycota</taxon>
        <taxon>Saprolegniomycetes</taxon>
        <taxon>Saprolegniales</taxon>
        <taxon>Verrucalvaceae</taxon>
        <taxon>Aphanomyces</taxon>
    </lineage>
</organism>